<feature type="transmembrane region" description="Helical" evidence="2">
    <location>
        <begin position="162"/>
        <end position="183"/>
    </location>
</feature>
<feature type="transmembrane region" description="Helical" evidence="2">
    <location>
        <begin position="277"/>
        <end position="300"/>
    </location>
</feature>
<evidence type="ECO:0000256" key="1">
    <source>
        <dbReference type="SAM" id="MobiDB-lite"/>
    </source>
</evidence>
<evidence type="ECO:0000313" key="5">
    <source>
        <dbReference type="Proteomes" id="UP000521943"/>
    </source>
</evidence>
<feature type="region of interest" description="Disordered" evidence="1">
    <location>
        <begin position="385"/>
        <end position="404"/>
    </location>
</feature>
<gene>
    <name evidence="4" type="ORF">DFP72DRAFT_1045381</name>
</gene>
<feature type="transmembrane region" description="Helical" evidence="2">
    <location>
        <begin position="321"/>
        <end position="341"/>
    </location>
</feature>
<evidence type="ECO:0000259" key="3">
    <source>
        <dbReference type="Pfam" id="PF20151"/>
    </source>
</evidence>
<dbReference type="AlphaFoldDB" id="A0A8H6I044"/>
<organism evidence="4 5">
    <name type="scientific">Ephemerocybe angulata</name>
    <dbReference type="NCBI Taxonomy" id="980116"/>
    <lineage>
        <taxon>Eukaryota</taxon>
        <taxon>Fungi</taxon>
        <taxon>Dikarya</taxon>
        <taxon>Basidiomycota</taxon>
        <taxon>Agaricomycotina</taxon>
        <taxon>Agaricomycetes</taxon>
        <taxon>Agaricomycetidae</taxon>
        <taxon>Agaricales</taxon>
        <taxon>Agaricineae</taxon>
        <taxon>Psathyrellaceae</taxon>
        <taxon>Ephemerocybe</taxon>
    </lineage>
</organism>
<comment type="caution">
    <text evidence="4">The sequence shown here is derived from an EMBL/GenBank/DDBJ whole genome shotgun (WGS) entry which is preliminary data.</text>
</comment>
<evidence type="ECO:0000313" key="4">
    <source>
        <dbReference type="EMBL" id="KAF6755624.1"/>
    </source>
</evidence>
<accession>A0A8H6I044</accession>
<feature type="transmembrane region" description="Helical" evidence="2">
    <location>
        <begin position="203"/>
        <end position="223"/>
    </location>
</feature>
<feature type="domain" description="DUF6533" evidence="3">
    <location>
        <begin position="165"/>
        <end position="207"/>
    </location>
</feature>
<keyword evidence="5" id="KW-1185">Reference proteome</keyword>
<feature type="region of interest" description="Disordered" evidence="1">
    <location>
        <begin position="426"/>
        <end position="448"/>
    </location>
</feature>
<name>A0A8H6I044_9AGAR</name>
<dbReference type="InterPro" id="IPR045340">
    <property type="entry name" value="DUF6533"/>
</dbReference>
<protein>
    <recommendedName>
        <fullName evidence="3">DUF6533 domain-containing protein</fullName>
    </recommendedName>
</protein>
<sequence>MDGRMDGLPLNGRRGEANAIAPLLITRRRLLEDSTGHMFGAGAHDRIPSHDNGFQLPRDFRIQITSSKCFGRVPLLLALAALPKSSLVFRSVSSSNNCPGSRVHADERAARILYLNTGIGGEPKFEMGGFGLEKQLREVRGSVEQHGNNRKDAIFRACARPAYLIGFYSFFLYYYVTTVAMEVKFMWPRKWHWGKVLFLVNRYLPMVVYSANFLTVWRVYIILSPKLSTESTVIQRRALTLAANLIQIGNLAETSRNYLEALPLSEFDRELGYACTWAGSISAANAKKGIFALALFIFMVRYRKQTGTFKLFHVLRRDSGVYILLLAVIRLGSAIAGAFQLKLGWYSIPDEVLSALNGAVVPILANRLLLNMWKTQDPDVRKSVSSILFDPPRPGEDSDDDDEEFADRPIEMVRYKGLGRRRAAAREANEGTLQGGAGATQAAENGEDVSGYGTTRSWAHSFANICHSLF</sequence>
<evidence type="ECO:0000256" key="2">
    <source>
        <dbReference type="SAM" id="Phobius"/>
    </source>
</evidence>
<dbReference type="EMBL" id="JACGCI010000029">
    <property type="protein sequence ID" value="KAF6755624.1"/>
    <property type="molecule type" value="Genomic_DNA"/>
</dbReference>
<dbReference type="Pfam" id="PF20151">
    <property type="entry name" value="DUF6533"/>
    <property type="match status" value="1"/>
</dbReference>
<keyword evidence="2" id="KW-0812">Transmembrane</keyword>
<keyword evidence="2" id="KW-1133">Transmembrane helix</keyword>
<dbReference type="Proteomes" id="UP000521943">
    <property type="component" value="Unassembled WGS sequence"/>
</dbReference>
<feature type="transmembrane region" description="Helical" evidence="2">
    <location>
        <begin position="353"/>
        <end position="373"/>
    </location>
</feature>
<reference evidence="4 5" key="1">
    <citation type="submission" date="2020-07" db="EMBL/GenBank/DDBJ databases">
        <title>Comparative genomics of pyrophilous fungi reveals a link between fire events and developmental genes.</title>
        <authorList>
            <consortium name="DOE Joint Genome Institute"/>
            <person name="Steindorff A.S."/>
            <person name="Carver A."/>
            <person name="Calhoun S."/>
            <person name="Stillman K."/>
            <person name="Liu H."/>
            <person name="Lipzen A."/>
            <person name="Pangilinan J."/>
            <person name="Labutti K."/>
            <person name="Bruns T.D."/>
            <person name="Grigoriev I.V."/>
        </authorList>
    </citation>
    <scope>NUCLEOTIDE SEQUENCE [LARGE SCALE GENOMIC DNA]</scope>
    <source>
        <strain evidence="4 5">CBS 144469</strain>
    </source>
</reference>
<proteinExistence type="predicted"/>
<keyword evidence="2" id="KW-0472">Membrane</keyword>